<dbReference type="AlphaFoldDB" id="A0A8J3ZLR3"/>
<dbReference type="GO" id="GO:0032259">
    <property type="term" value="P:methylation"/>
    <property type="evidence" value="ECO:0007669"/>
    <property type="project" value="UniProtKB-KW"/>
</dbReference>
<dbReference type="InterPro" id="IPR029063">
    <property type="entry name" value="SAM-dependent_MTases_sf"/>
</dbReference>
<evidence type="ECO:0000259" key="3">
    <source>
        <dbReference type="Pfam" id="PF13649"/>
    </source>
</evidence>
<dbReference type="Gene3D" id="3.40.50.150">
    <property type="entry name" value="Vaccinia Virus protein VP39"/>
    <property type="match status" value="1"/>
</dbReference>
<accession>A0A8J3ZLR3</accession>
<evidence type="ECO:0000256" key="2">
    <source>
        <dbReference type="ARBA" id="ARBA00022679"/>
    </source>
</evidence>
<evidence type="ECO:0000313" key="4">
    <source>
        <dbReference type="EMBL" id="GIJ63725.1"/>
    </source>
</evidence>
<dbReference type="InterPro" id="IPR041698">
    <property type="entry name" value="Methyltransf_25"/>
</dbReference>
<dbReference type="CDD" id="cd02440">
    <property type="entry name" value="AdoMet_MTases"/>
    <property type="match status" value="1"/>
</dbReference>
<reference evidence="4" key="1">
    <citation type="submission" date="2021-01" db="EMBL/GenBank/DDBJ databases">
        <title>Whole genome shotgun sequence of Virgisporangium aurantiacum NBRC 16421.</title>
        <authorList>
            <person name="Komaki H."/>
            <person name="Tamura T."/>
        </authorList>
    </citation>
    <scope>NUCLEOTIDE SEQUENCE</scope>
    <source>
        <strain evidence="4">NBRC 16421</strain>
    </source>
</reference>
<gene>
    <name evidence="4" type="ORF">Vau01_112410</name>
</gene>
<proteinExistence type="predicted"/>
<dbReference type="Proteomes" id="UP000612585">
    <property type="component" value="Unassembled WGS sequence"/>
</dbReference>
<dbReference type="SUPFAM" id="SSF53335">
    <property type="entry name" value="S-adenosyl-L-methionine-dependent methyltransferases"/>
    <property type="match status" value="1"/>
</dbReference>
<sequence length="292" mass="30350">MDGTATLRHRNATFWANAAPGWIRHADRQDDIGRPLGAVGMHRLAPQPAERVLDVGCGCGGTTADIAAAVGADGAVVGIDLADGMVVTARERFPADRYPGIRFQAADIETLDVVPGAPFDAAFSRMTLMLLADPVAGCATIRRALRPGGRLVATVFRDGGANPWLPAALLGAAPHVGALPPLPVGDEPGPFSFADPTRLDRVLTAAGFVNVTIEPHDVTMNAPDEADVVAEWLIEIGPAGAAYRAAPPANQANARAGAARLLERFRAPGTGYRLPAGIWLVTAATPAQDVRA</sequence>
<keyword evidence="5" id="KW-1185">Reference proteome</keyword>
<feature type="domain" description="Methyltransferase" evidence="3">
    <location>
        <begin position="52"/>
        <end position="149"/>
    </location>
</feature>
<dbReference type="PANTHER" id="PTHR43861:SF1">
    <property type="entry name" value="TRANS-ACONITATE 2-METHYLTRANSFERASE"/>
    <property type="match status" value="1"/>
</dbReference>
<dbReference type="Pfam" id="PF13649">
    <property type="entry name" value="Methyltransf_25"/>
    <property type="match status" value="1"/>
</dbReference>
<comment type="caution">
    <text evidence="4">The sequence shown here is derived from an EMBL/GenBank/DDBJ whole genome shotgun (WGS) entry which is preliminary data.</text>
</comment>
<dbReference type="RefSeq" id="WP_204010883.1">
    <property type="nucleotide sequence ID" value="NZ_BOPG01000102.1"/>
</dbReference>
<organism evidence="4 5">
    <name type="scientific">Virgisporangium aurantiacum</name>
    <dbReference type="NCBI Taxonomy" id="175570"/>
    <lineage>
        <taxon>Bacteria</taxon>
        <taxon>Bacillati</taxon>
        <taxon>Actinomycetota</taxon>
        <taxon>Actinomycetes</taxon>
        <taxon>Micromonosporales</taxon>
        <taxon>Micromonosporaceae</taxon>
        <taxon>Virgisporangium</taxon>
    </lineage>
</organism>
<evidence type="ECO:0000256" key="1">
    <source>
        <dbReference type="ARBA" id="ARBA00022603"/>
    </source>
</evidence>
<dbReference type="GO" id="GO:0008168">
    <property type="term" value="F:methyltransferase activity"/>
    <property type="evidence" value="ECO:0007669"/>
    <property type="project" value="UniProtKB-KW"/>
</dbReference>
<dbReference type="PANTHER" id="PTHR43861">
    <property type="entry name" value="TRANS-ACONITATE 2-METHYLTRANSFERASE-RELATED"/>
    <property type="match status" value="1"/>
</dbReference>
<evidence type="ECO:0000313" key="5">
    <source>
        <dbReference type="Proteomes" id="UP000612585"/>
    </source>
</evidence>
<keyword evidence="1 4" id="KW-0489">Methyltransferase</keyword>
<protein>
    <submittedName>
        <fullName evidence="4">Methyltransferase</fullName>
    </submittedName>
</protein>
<dbReference type="EMBL" id="BOPG01000102">
    <property type="protein sequence ID" value="GIJ63725.1"/>
    <property type="molecule type" value="Genomic_DNA"/>
</dbReference>
<keyword evidence="2" id="KW-0808">Transferase</keyword>
<name>A0A8J3ZLR3_9ACTN</name>